<evidence type="ECO:0000256" key="1">
    <source>
        <dbReference type="SAM" id="MobiDB-lite"/>
    </source>
</evidence>
<feature type="region of interest" description="Disordered" evidence="1">
    <location>
        <begin position="46"/>
        <end position="85"/>
    </location>
</feature>
<sequence>MGKARKEDSVEPNDRDRSDKCNDDDDWWPVKKPILNINCIYKGQRTNAKKKSLHHSKMDPPQTPLDQLEEQNLNYTRFDSPPKDM</sequence>
<keyword evidence="3" id="KW-1185">Reference proteome</keyword>
<reference evidence="2 3" key="1">
    <citation type="submission" date="2019-09" db="EMBL/GenBank/DDBJ databases">
        <authorList>
            <person name="Ou C."/>
        </authorList>
    </citation>
    <scope>NUCLEOTIDE SEQUENCE [LARGE SCALE GENOMIC DNA]</scope>
    <source>
        <strain evidence="2">S2</strain>
        <tissue evidence="2">Leaf</tissue>
    </source>
</reference>
<organism evidence="2 3">
    <name type="scientific">Pyrus ussuriensis x Pyrus communis</name>
    <dbReference type="NCBI Taxonomy" id="2448454"/>
    <lineage>
        <taxon>Eukaryota</taxon>
        <taxon>Viridiplantae</taxon>
        <taxon>Streptophyta</taxon>
        <taxon>Embryophyta</taxon>
        <taxon>Tracheophyta</taxon>
        <taxon>Spermatophyta</taxon>
        <taxon>Magnoliopsida</taxon>
        <taxon>eudicotyledons</taxon>
        <taxon>Gunneridae</taxon>
        <taxon>Pentapetalae</taxon>
        <taxon>rosids</taxon>
        <taxon>fabids</taxon>
        <taxon>Rosales</taxon>
        <taxon>Rosaceae</taxon>
        <taxon>Amygdaloideae</taxon>
        <taxon>Maleae</taxon>
        <taxon>Pyrus</taxon>
    </lineage>
</organism>
<reference evidence="3" key="2">
    <citation type="submission" date="2019-10" db="EMBL/GenBank/DDBJ databases">
        <title>A de novo genome assembly of a pear dwarfing rootstock.</title>
        <authorList>
            <person name="Wang F."/>
            <person name="Wang J."/>
            <person name="Li S."/>
            <person name="Zhang Y."/>
            <person name="Fang M."/>
            <person name="Ma L."/>
            <person name="Zhao Y."/>
            <person name="Jiang S."/>
        </authorList>
    </citation>
    <scope>NUCLEOTIDE SEQUENCE [LARGE SCALE GENOMIC DNA]</scope>
</reference>
<evidence type="ECO:0000313" key="3">
    <source>
        <dbReference type="Proteomes" id="UP000327157"/>
    </source>
</evidence>
<dbReference type="AlphaFoldDB" id="A0A5N5FJJ1"/>
<name>A0A5N5FJJ1_9ROSA</name>
<dbReference type="EMBL" id="SMOL01000695">
    <property type="protein sequence ID" value="KAB2603315.1"/>
    <property type="molecule type" value="Genomic_DNA"/>
</dbReference>
<comment type="caution">
    <text evidence="2">The sequence shown here is derived from an EMBL/GenBank/DDBJ whole genome shotgun (WGS) entry which is preliminary data.</text>
</comment>
<proteinExistence type="predicted"/>
<reference evidence="2 3" key="3">
    <citation type="submission" date="2019-11" db="EMBL/GenBank/DDBJ databases">
        <title>A de novo genome assembly of a pear dwarfing rootstock.</title>
        <authorList>
            <person name="Wang F."/>
            <person name="Wang J."/>
            <person name="Li S."/>
            <person name="Zhang Y."/>
            <person name="Fang M."/>
            <person name="Ma L."/>
            <person name="Zhao Y."/>
            <person name="Jiang S."/>
        </authorList>
    </citation>
    <scope>NUCLEOTIDE SEQUENCE [LARGE SCALE GENOMIC DNA]</scope>
    <source>
        <strain evidence="2">S2</strain>
        <tissue evidence="2">Leaf</tissue>
    </source>
</reference>
<dbReference type="Proteomes" id="UP000327157">
    <property type="component" value="Chromosome 10"/>
</dbReference>
<protein>
    <submittedName>
        <fullName evidence="2">Uncharacterized protein</fullName>
    </submittedName>
</protein>
<accession>A0A5N5FJJ1</accession>
<evidence type="ECO:0000313" key="2">
    <source>
        <dbReference type="EMBL" id="KAB2603315.1"/>
    </source>
</evidence>
<feature type="region of interest" description="Disordered" evidence="1">
    <location>
        <begin position="1"/>
        <end position="27"/>
    </location>
</feature>
<feature type="compositionally biased region" description="Basic and acidic residues" evidence="1">
    <location>
        <begin position="1"/>
        <end position="21"/>
    </location>
</feature>
<gene>
    <name evidence="2" type="ORF">D8674_004320</name>
</gene>